<name>A0A8T1FLU8_9STRA</name>
<dbReference type="Pfam" id="PF03184">
    <property type="entry name" value="DDE_1"/>
    <property type="match status" value="1"/>
</dbReference>
<proteinExistence type="predicted"/>
<dbReference type="Proteomes" id="UP000697107">
    <property type="component" value="Unassembled WGS sequence"/>
</dbReference>
<dbReference type="EMBL" id="RCML01000396">
    <property type="protein sequence ID" value="KAG2978280.1"/>
    <property type="molecule type" value="Genomic_DNA"/>
</dbReference>
<sequence length="388" mass="43749">MPSVLKEHLPEELKDIADRHVAWVDPDAGIIAALKRRYRHRQLQHALDLEEAGQKGNNYAVDQLLAMKWVKSCWRVIDGEIVLNCFKHTGVSESEGRTPPQLRNPPVQVDIAAPPAKRPRLAFSPSAEQEQAHKMLTSAIHTKFTTCRLAQEGCQSPISSGWELWTNIKPSSLNSDFSTPPPPAPVVRTWGELGAVTRSFVAYAQAACDSVTVRVATTLDGFVTELEGWKQFAKDDLPILVWWINKGLEKYRNAVAHDLDTGETTRGAIIERFSISNPESQWLVVAALRLNLRAGVANSDKTPTAMMRRSNREQPERKIPKEVMEHIPTRDNKEVCLHYLTKKGRNSKNPTKYTFRDRLHFWPSKIPSIVQEYIVTSLGGIRERPSQA</sequence>
<reference evidence="2" key="1">
    <citation type="submission" date="2018-10" db="EMBL/GenBank/DDBJ databases">
        <title>Effector identification in a new, highly contiguous assembly of the strawberry crown rot pathogen Phytophthora cactorum.</title>
        <authorList>
            <person name="Armitage A.D."/>
            <person name="Nellist C.F."/>
            <person name="Bates H."/>
            <person name="Vickerstaff R.J."/>
            <person name="Harrison R.J."/>
        </authorList>
    </citation>
    <scope>NUCLEOTIDE SEQUENCE</scope>
    <source>
        <strain evidence="2">P415</strain>
    </source>
</reference>
<feature type="domain" description="DDE-1" evidence="1">
    <location>
        <begin position="27"/>
        <end position="86"/>
    </location>
</feature>
<dbReference type="InterPro" id="IPR004875">
    <property type="entry name" value="DDE_SF_endonuclease_dom"/>
</dbReference>
<accession>A0A8T1FLU8</accession>
<evidence type="ECO:0000259" key="1">
    <source>
        <dbReference type="Pfam" id="PF03184"/>
    </source>
</evidence>
<comment type="caution">
    <text evidence="2">The sequence shown here is derived from an EMBL/GenBank/DDBJ whole genome shotgun (WGS) entry which is preliminary data.</text>
</comment>
<organism evidence="2 3">
    <name type="scientific">Phytophthora cactorum</name>
    <dbReference type="NCBI Taxonomy" id="29920"/>
    <lineage>
        <taxon>Eukaryota</taxon>
        <taxon>Sar</taxon>
        <taxon>Stramenopiles</taxon>
        <taxon>Oomycota</taxon>
        <taxon>Peronosporomycetes</taxon>
        <taxon>Peronosporales</taxon>
        <taxon>Peronosporaceae</taxon>
        <taxon>Phytophthora</taxon>
    </lineage>
</organism>
<dbReference type="GO" id="GO:0003676">
    <property type="term" value="F:nucleic acid binding"/>
    <property type="evidence" value="ECO:0007669"/>
    <property type="project" value="InterPro"/>
</dbReference>
<evidence type="ECO:0000313" key="3">
    <source>
        <dbReference type="Proteomes" id="UP000697107"/>
    </source>
</evidence>
<evidence type="ECO:0000313" key="2">
    <source>
        <dbReference type="EMBL" id="KAG2978280.1"/>
    </source>
</evidence>
<gene>
    <name evidence="2" type="ORF">PC118_g12383</name>
</gene>
<dbReference type="AlphaFoldDB" id="A0A8T1FLU8"/>
<dbReference type="VEuPathDB" id="FungiDB:PC110_g21861"/>
<protein>
    <recommendedName>
        <fullName evidence="1">DDE-1 domain-containing protein</fullName>
    </recommendedName>
</protein>